<organism evidence="1 2">
    <name type="scientific">Shouchella xiaoxiensis</name>
    <dbReference type="NCBI Taxonomy" id="766895"/>
    <lineage>
        <taxon>Bacteria</taxon>
        <taxon>Bacillati</taxon>
        <taxon>Bacillota</taxon>
        <taxon>Bacilli</taxon>
        <taxon>Bacillales</taxon>
        <taxon>Bacillaceae</taxon>
        <taxon>Shouchella</taxon>
    </lineage>
</organism>
<dbReference type="EC" id="3.5.1.4" evidence="1"/>
<dbReference type="EMBL" id="JAFBCV010000005">
    <property type="protein sequence ID" value="MBM7838801.1"/>
    <property type="molecule type" value="Genomic_DNA"/>
</dbReference>
<dbReference type="Gene3D" id="2.40.10.120">
    <property type="match status" value="1"/>
</dbReference>
<keyword evidence="2" id="KW-1185">Reference proteome</keyword>
<name>A0ABS2SUF6_9BACI</name>
<sequence length="299" mass="32317">MFVSKEMHLYQFSQQAAATVKVESGRTVKVETLDAFSNQLKDEHSTFNEINMARVNPATGPIYIESAEPGDTLKVDIHKIELEEEGVMAVAPGLGVLGQQVETFSYKRMKVDEHGVHFSKNIILPLRKMIGVIGVAPSGEPISCGTPGDHGGNMDNTHMTEGATAYFPVAVKGALFALGDVHATMGDGEVCVTGVEIDATVSVTLTVLKKKSTMPWLENEQEIEVISSALTIEEATERAVKEWANILTERTPLTFNEATMLLSASGDLSICQVVNPLKTVRLAMSKALLKQTGLIEFPG</sequence>
<protein>
    <submittedName>
        <fullName evidence="1">Amidase</fullName>
        <ecNumber evidence="1">3.5.1.4</ecNumber>
    </submittedName>
</protein>
<dbReference type="Proteomes" id="UP001179280">
    <property type="component" value="Unassembled WGS sequence"/>
</dbReference>
<proteinExistence type="predicted"/>
<dbReference type="Pfam" id="PF03069">
    <property type="entry name" value="FmdA_AmdA"/>
    <property type="match status" value="2"/>
</dbReference>
<accession>A0ABS2SUF6</accession>
<comment type="caution">
    <text evidence="1">The sequence shown here is derived from an EMBL/GenBank/DDBJ whole genome shotgun (WGS) entry which is preliminary data.</text>
</comment>
<keyword evidence="1" id="KW-0378">Hydrolase</keyword>
<dbReference type="PANTHER" id="PTHR31891:SF1">
    <property type="entry name" value="FORMAMIDASE C869.04-RELATED"/>
    <property type="match status" value="1"/>
</dbReference>
<dbReference type="InterPro" id="IPR004304">
    <property type="entry name" value="FmdA_AmdA"/>
</dbReference>
<dbReference type="SUPFAM" id="SSF141130">
    <property type="entry name" value="Acetamidase/Formamidase-like"/>
    <property type="match status" value="1"/>
</dbReference>
<evidence type="ECO:0000313" key="1">
    <source>
        <dbReference type="EMBL" id="MBM7838801.1"/>
    </source>
</evidence>
<dbReference type="GO" id="GO:0004040">
    <property type="term" value="F:amidase activity"/>
    <property type="evidence" value="ECO:0007669"/>
    <property type="project" value="UniProtKB-EC"/>
</dbReference>
<dbReference type="Gene3D" id="2.60.120.580">
    <property type="entry name" value="Acetamidase/Formamidase-like domains"/>
    <property type="match status" value="1"/>
</dbReference>
<gene>
    <name evidence="1" type="ORF">JOC54_002060</name>
</gene>
<evidence type="ECO:0000313" key="2">
    <source>
        <dbReference type="Proteomes" id="UP001179280"/>
    </source>
</evidence>
<dbReference type="Gene3D" id="3.10.28.20">
    <property type="entry name" value="Acetamidase/Formamidase-like domains"/>
    <property type="match status" value="1"/>
</dbReference>
<dbReference type="RefSeq" id="WP_204466091.1">
    <property type="nucleotide sequence ID" value="NZ_JAFBCV010000005.1"/>
</dbReference>
<dbReference type="PANTHER" id="PTHR31891">
    <property type="entry name" value="FORMAMIDASE C869.04-RELATED"/>
    <property type="match status" value="1"/>
</dbReference>
<reference evidence="1" key="1">
    <citation type="submission" date="2021-01" db="EMBL/GenBank/DDBJ databases">
        <title>Genomic Encyclopedia of Type Strains, Phase IV (KMG-IV): sequencing the most valuable type-strain genomes for metagenomic binning, comparative biology and taxonomic classification.</title>
        <authorList>
            <person name="Goeker M."/>
        </authorList>
    </citation>
    <scope>NUCLEOTIDE SEQUENCE</scope>
    <source>
        <strain evidence="1">DSM 21943</strain>
    </source>
</reference>